<evidence type="ECO:0000259" key="1">
    <source>
        <dbReference type="Pfam" id="PF12641"/>
    </source>
</evidence>
<protein>
    <submittedName>
        <fullName evidence="3">Unannotated protein</fullName>
    </submittedName>
</protein>
<evidence type="ECO:0000313" key="3">
    <source>
        <dbReference type="EMBL" id="CAB4743357.1"/>
    </source>
</evidence>
<evidence type="ECO:0000313" key="5">
    <source>
        <dbReference type="EMBL" id="CAB5002901.1"/>
    </source>
</evidence>
<name>A0A6J6T9A0_9ZZZZ</name>
<accession>A0A6J6T9A0</accession>
<gene>
    <name evidence="3" type="ORF">UFOPK2656_03057</name>
    <name evidence="4" type="ORF">UFOPK3651_02462</name>
    <name evidence="5" type="ORF">UFOPK3931_02278</name>
    <name evidence="2" type="ORF">UFOPK4189_03458</name>
</gene>
<reference evidence="3" key="1">
    <citation type="submission" date="2020-05" db="EMBL/GenBank/DDBJ databases">
        <authorList>
            <person name="Chiriac C."/>
            <person name="Salcher M."/>
            <person name="Ghai R."/>
            <person name="Kavagutti S V."/>
        </authorList>
    </citation>
    <scope>NUCLEOTIDE SEQUENCE</scope>
</reference>
<dbReference type="Pfam" id="PF12641">
    <property type="entry name" value="Flavodoxin_3"/>
    <property type="match status" value="1"/>
</dbReference>
<dbReference type="EMBL" id="CAFBMT010000015">
    <property type="protein sequence ID" value="CAB4945104.1"/>
    <property type="molecule type" value="Genomic_DNA"/>
</dbReference>
<feature type="domain" description="Flavodoxin-like" evidence="1">
    <location>
        <begin position="8"/>
        <end position="62"/>
    </location>
</feature>
<dbReference type="EMBL" id="CAFBOL010000074">
    <property type="protein sequence ID" value="CAB5002901.1"/>
    <property type="molecule type" value="Genomic_DNA"/>
</dbReference>
<dbReference type="GO" id="GO:0010181">
    <property type="term" value="F:FMN binding"/>
    <property type="evidence" value="ECO:0007669"/>
    <property type="project" value="InterPro"/>
</dbReference>
<dbReference type="Gene3D" id="3.40.50.360">
    <property type="match status" value="1"/>
</dbReference>
<dbReference type="InterPro" id="IPR029039">
    <property type="entry name" value="Flavoprotein-like_sf"/>
</dbReference>
<dbReference type="PROSITE" id="PS00201">
    <property type="entry name" value="FLAVODOXIN"/>
    <property type="match status" value="1"/>
</dbReference>
<dbReference type="InterPro" id="IPR008254">
    <property type="entry name" value="Flavodoxin/NO_synth"/>
</dbReference>
<sequence length="146" mass="15439">MGAMKAAILFESLTGNTRKAAELIATNLQQEGWGITGVCPVRRPEMAAIQDADIVIIGTWVHGLFVVGQQPWGLGAIGHLPAIKGKLAATYCTFALNPGKTLDRLDATVSYLGANVIGGLALNRAKLRDHTEEFAARLTANIPSST</sequence>
<proteinExistence type="predicted"/>
<dbReference type="SUPFAM" id="SSF52218">
    <property type="entry name" value="Flavoproteins"/>
    <property type="match status" value="1"/>
</dbReference>
<dbReference type="InterPro" id="IPR001226">
    <property type="entry name" value="Flavodoxin_CS"/>
</dbReference>
<dbReference type="EMBL" id="CAEZYF010000029">
    <property type="protein sequence ID" value="CAB4743357.1"/>
    <property type="molecule type" value="Genomic_DNA"/>
</dbReference>
<dbReference type="GO" id="GO:0009055">
    <property type="term" value="F:electron transfer activity"/>
    <property type="evidence" value="ECO:0007669"/>
    <property type="project" value="InterPro"/>
</dbReference>
<evidence type="ECO:0000313" key="2">
    <source>
        <dbReference type="EMBL" id="CAB4365716.1"/>
    </source>
</evidence>
<evidence type="ECO:0000313" key="4">
    <source>
        <dbReference type="EMBL" id="CAB4945104.1"/>
    </source>
</evidence>
<dbReference type="EMBL" id="CAESGF010000042">
    <property type="protein sequence ID" value="CAB4365716.1"/>
    <property type="molecule type" value="Genomic_DNA"/>
</dbReference>
<organism evidence="3">
    <name type="scientific">freshwater metagenome</name>
    <dbReference type="NCBI Taxonomy" id="449393"/>
    <lineage>
        <taxon>unclassified sequences</taxon>
        <taxon>metagenomes</taxon>
        <taxon>ecological metagenomes</taxon>
    </lineage>
</organism>
<dbReference type="AlphaFoldDB" id="A0A6J6T9A0"/>